<feature type="compositionally biased region" description="Low complexity" evidence="1">
    <location>
        <begin position="140"/>
        <end position="160"/>
    </location>
</feature>
<dbReference type="AlphaFoldDB" id="A0A0C9VQU8"/>
<sequence length="170" mass="17902">MSTTDTDLVNEPHPSDSAFRPPPGVRGTSFTPNIIPSLPNESADVAAKDKAAKYKSPSNSSNAAKHLKSLPNTTNELLARFHHQLSKALQPQTSPHSPSPSPSTDLWCTEVNDIPSPQLDPQVITPLTESTSPAVPPVLEASVPAPEASVSAPEASETVVMSSRLPNADL</sequence>
<dbReference type="Proteomes" id="UP000054279">
    <property type="component" value="Unassembled WGS sequence"/>
</dbReference>
<dbReference type="HOGENOM" id="CLU_1571646_0_0_1"/>
<keyword evidence="3" id="KW-1185">Reference proteome</keyword>
<proteinExistence type="predicted"/>
<evidence type="ECO:0000313" key="3">
    <source>
        <dbReference type="Proteomes" id="UP000054279"/>
    </source>
</evidence>
<evidence type="ECO:0000313" key="2">
    <source>
        <dbReference type="EMBL" id="KIJ40660.1"/>
    </source>
</evidence>
<organism evidence="2 3">
    <name type="scientific">Sphaerobolus stellatus (strain SS14)</name>
    <dbReference type="NCBI Taxonomy" id="990650"/>
    <lineage>
        <taxon>Eukaryota</taxon>
        <taxon>Fungi</taxon>
        <taxon>Dikarya</taxon>
        <taxon>Basidiomycota</taxon>
        <taxon>Agaricomycotina</taxon>
        <taxon>Agaricomycetes</taxon>
        <taxon>Phallomycetidae</taxon>
        <taxon>Geastrales</taxon>
        <taxon>Sphaerobolaceae</taxon>
        <taxon>Sphaerobolus</taxon>
    </lineage>
</organism>
<name>A0A0C9VQU8_SPHS4</name>
<gene>
    <name evidence="2" type="ORF">M422DRAFT_256351</name>
</gene>
<accession>A0A0C9VQU8</accession>
<dbReference type="EMBL" id="KN837142">
    <property type="protein sequence ID" value="KIJ40660.1"/>
    <property type="molecule type" value="Genomic_DNA"/>
</dbReference>
<evidence type="ECO:0000256" key="1">
    <source>
        <dbReference type="SAM" id="MobiDB-lite"/>
    </source>
</evidence>
<protein>
    <submittedName>
        <fullName evidence="2">Uncharacterized protein</fullName>
    </submittedName>
</protein>
<feature type="region of interest" description="Disordered" evidence="1">
    <location>
        <begin position="1"/>
        <end position="170"/>
    </location>
</feature>
<reference evidence="2 3" key="1">
    <citation type="submission" date="2014-06" db="EMBL/GenBank/DDBJ databases">
        <title>Evolutionary Origins and Diversification of the Mycorrhizal Mutualists.</title>
        <authorList>
            <consortium name="DOE Joint Genome Institute"/>
            <consortium name="Mycorrhizal Genomics Consortium"/>
            <person name="Kohler A."/>
            <person name="Kuo A."/>
            <person name="Nagy L.G."/>
            <person name="Floudas D."/>
            <person name="Copeland A."/>
            <person name="Barry K.W."/>
            <person name="Cichocki N."/>
            <person name="Veneault-Fourrey C."/>
            <person name="LaButti K."/>
            <person name="Lindquist E.A."/>
            <person name="Lipzen A."/>
            <person name="Lundell T."/>
            <person name="Morin E."/>
            <person name="Murat C."/>
            <person name="Riley R."/>
            <person name="Ohm R."/>
            <person name="Sun H."/>
            <person name="Tunlid A."/>
            <person name="Henrissat B."/>
            <person name="Grigoriev I.V."/>
            <person name="Hibbett D.S."/>
            <person name="Martin F."/>
        </authorList>
    </citation>
    <scope>NUCLEOTIDE SEQUENCE [LARGE SCALE GENOMIC DNA]</scope>
    <source>
        <strain evidence="2 3">SS14</strain>
    </source>
</reference>